<dbReference type="GeneID" id="94835360"/>
<sequence>MGCCSKCFKGLFLTLLSTITMGVIAACLIAAVIVCKTQHFEEVSQTFFIVLIVICALACSLFIFSIYASCCGKKCSKITLGILFLVFAAILIAFAVCFLALKDEIMETVGKIWNPLEEEYDEEQQKIIQGFFTCCGWHVRICNVEQMLAADKTCKEVLDNFYKKYSLIVGIVLIVLAVLLVIGAILAFCTKKGKDAISY</sequence>
<dbReference type="EMBL" id="MLAK01000589">
    <property type="protein sequence ID" value="OHT11396.1"/>
    <property type="molecule type" value="Genomic_DNA"/>
</dbReference>
<dbReference type="RefSeq" id="XP_068364532.1">
    <property type="nucleotide sequence ID" value="XM_068500656.1"/>
</dbReference>
<evidence type="ECO:0000256" key="2">
    <source>
        <dbReference type="ARBA" id="ARBA00022692"/>
    </source>
</evidence>
<comment type="caution">
    <text evidence="6">The sequence shown here is derived from an EMBL/GenBank/DDBJ whole genome shotgun (WGS) entry which is preliminary data.</text>
</comment>
<evidence type="ECO:0000313" key="6">
    <source>
        <dbReference type="EMBL" id="OHT11396.1"/>
    </source>
</evidence>
<keyword evidence="4 5" id="KW-0472">Membrane</keyword>
<feature type="transmembrane region" description="Helical" evidence="5">
    <location>
        <begin position="12"/>
        <end position="34"/>
    </location>
</feature>
<keyword evidence="3 5" id="KW-1133">Transmembrane helix</keyword>
<keyword evidence="7" id="KW-1185">Reference proteome</keyword>
<dbReference type="VEuPathDB" id="TrichDB:TRFO_19207"/>
<evidence type="ECO:0000256" key="1">
    <source>
        <dbReference type="ARBA" id="ARBA00004141"/>
    </source>
</evidence>
<dbReference type="GO" id="GO:0016020">
    <property type="term" value="C:membrane"/>
    <property type="evidence" value="ECO:0007669"/>
    <property type="project" value="UniProtKB-SubCell"/>
</dbReference>
<evidence type="ECO:0000256" key="3">
    <source>
        <dbReference type="ARBA" id="ARBA00022989"/>
    </source>
</evidence>
<dbReference type="Proteomes" id="UP000179807">
    <property type="component" value="Unassembled WGS sequence"/>
</dbReference>
<comment type="subcellular location">
    <subcellularLocation>
        <location evidence="1">Membrane</location>
        <topology evidence="1">Multi-pass membrane protein</topology>
    </subcellularLocation>
</comment>
<dbReference type="AlphaFoldDB" id="A0A1J4KNM2"/>
<proteinExistence type="predicted"/>
<name>A0A1J4KNM2_9EUKA</name>
<evidence type="ECO:0000256" key="5">
    <source>
        <dbReference type="SAM" id="Phobius"/>
    </source>
</evidence>
<evidence type="ECO:0000313" key="7">
    <source>
        <dbReference type="Proteomes" id="UP000179807"/>
    </source>
</evidence>
<feature type="transmembrane region" description="Helical" evidence="5">
    <location>
        <begin position="165"/>
        <end position="189"/>
    </location>
</feature>
<organism evidence="6 7">
    <name type="scientific">Tritrichomonas foetus</name>
    <dbReference type="NCBI Taxonomy" id="1144522"/>
    <lineage>
        <taxon>Eukaryota</taxon>
        <taxon>Metamonada</taxon>
        <taxon>Parabasalia</taxon>
        <taxon>Tritrichomonadida</taxon>
        <taxon>Tritrichomonadidae</taxon>
        <taxon>Tritrichomonas</taxon>
    </lineage>
</organism>
<dbReference type="InterPro" id="IPR018499">
    <property type="entry name" value="Tetraspanin/Peripherin"/>
</dbReference>
<protein>
    <submittedName>
        <fullName evidence="6">Tetraspanin family protein</fullName>
    </submittedName>
</protein>
<accession>A0A1J4KNM2</accession>
<feature type="transmembrane region" description="Helical" evidence="5">
    <location>
        <begin position="80"/>
        <end position="101"/>
    </location>
</feature>
<keyword evidence="2 5" id="KW-0812">Transmembrane</keyword>
<feature type="transmembrane region" description="Helical" evidence="5">
    <location>
        <begin position="46"/>
        <end position="68"/>
    </location>
</feature>
<reference evidence="6" key="1">
    <citation type="submission" date="2016-10" db="EMBL/GenBank/DDBJ databases">
        <authorList>
            <person name="Benchimol M."/>
            <person name="Almeida L.G."/>
            <person name="Vasconcelos A.T."/>
            <person name="Perreira-Neves A."/>
            <person name="Rosa I.A."/>
            <person name="Tasca T."/>
            <person name="Bogo M.R."/>
            <person name="de Souza W."/>
        </authorList>
    </citation>
    <scope>NUCLEOTIDE SEQUENCE [LARGE SCALE GENOMIC DNA]</scope>
    <source>
        <strain evidence="6">K</strain>
    </source>
</reference>
<evidence type="ECO:0000256" key="4">
    <source>
        <dbReference type="ARBA" id="ARBA00023136"/>
    </source>
</evidence>
<dbReference type="PROSITE" id="PS51257">
    <property type="entry name" value="PROKAR_LIPOPROTEIN"/>
    <property type="match status" value="1"/>
</dbReference>
<gene>
    <name evidence="6" type="ORF">TRFO_19207</name>
</gene>
<dbReference type="Pfam" id="PF00335">
    <property type="entry name" value="Tetraspanin"/>
    <property type="match status" value="1"/>
</dbReference>